<keyword evidence="2" id="KW-1185">Reference proteome</keyword>
<evidence type="ECO:0000313" key="1">
    <source>
        <dbReference type="EMBL" id="GIM73283.1"/>
    </source>
</evidence>
<dbReference type="InterPro" id="IPR024079">
    <property type="entry name" value="MetalloPept_cat_dom_sf"/>
</dbReference>
<sequence length="204" mass="21863">MIISLVAVSAPAQAAPSYDGIVPTQAYNYVCVNATINTAVVCQTDNADVYWYADSNDPGELETDDQDAVRSMLADEYSPTDIAIHYDSSPVFEGDAETDLIYQEGEAAQPVPSGYWGVTWCNGQAPATYECDQTYVRIASPDGYRIHGGSIACHETGHAVGLVHGNDAYPYVDPGAAGLGCMVNEDEFPSALGANNAYFINYTY</sequence>
<dbReference type="GO" id="GO:0008237">
    <property type="term" value="F:metallopeptidase activity"/>
    <property type="evidence" value="ECO:0007669"/>
    <property type="project" value="InterPro"/>
</dbReference>
<reference evidence="1" key="1">
    <citation type="submission" date="2021-03" db="EMBL/GenBank/DDBJ databases">
        <title>Whole genome shotgun sequence of Actinoplanes consettensis NBRC 14913.</title>
        <authorList>
            <person name="Komaki H."/>
            <person name="Tamura T."/>
        </authorList>
    </citation>
    <scope>NUCLEOTIDE SEQUENCE</scope>
    <source>
        <strain evidence="1">NBRC 14913</strain>
    </source>
</reference>
<gene>
    <name evidence="1" type="ORF">Aco04nite_34470</name>
</gene>
<dbReference type="RefSeq" id="WP_212998237.1">
    <property type="nucleotide sequence ID" value="NZ_BAAATW010000023.1"/>
</dbReference>
<dbReference type="Proteomes" id="UP000680865">
    <property type="component" value="Unassembled WGS sequence"/>
</dbReference>
<dbReference type="AlphaFoldDB" id="A0A919SLT7"/>
<evidence type="ECO:0000313" key="2">
    <source>
        <dbReference type="Proteomes" id="UP000680865"/>
    </source>
</evidence>
<proteinExistence type="predicted"/>
<organism evidence="1 2">
    <name type="scientific">Winogradskya consettensis</name>
    <dbReference type="NCBI Taxonomy" id="113560"/>
    <lineage>
        <taxon>Bacteria</taxon>
        <taxon>Bacillati</taxon>
        <taxon>Actinomycetota</taxon>
        <taxon>Actinomycetes</taxon>
        <taxon>Micromonosporales</taxon>
        <taxon>Micromonosporaceae</taxon>
        <taxon>Winogradskya</taxon>
    </lineage>
</organism>
<dbReference type="SUPFAM" id="SSF55486">
    <property type="entry name" value="Metalloproteases ('zincins'), catalytic domain"/>
    <property type="match status" value="1"/>
</dbReference>
<comment type="caution">
    <text evidence="1">The sequence shown here is derived from an EMBL/GenBank/DDBJ whole genome shotgun (WGS) entry which is preliminary data.</text>
</comment>
<name>A0A919SLT7_9ACTN</name>
<dbReference type="EMBL" id="BOQP01000017">
    <property type="protein sequence ID" value="GIM73283.1"/>
    <property type="molecule type" value="Genomic_DNA"/>
</dbReference>
<accession>A0A919SLT7</accession>
<dbReference type="Gene3D" id="3.40.390.10">
    <property type="entry name" value="Collagenase (Catalytic Domain)"/>
    <property type="match status" value="1"/>
</dbReference>
<protein>
    <submittedName>
        <fullName evidence="1">Uncharacterized protein</fullName>
    </submittedName>
</protein>